<proteinExistence type="predicted"/>
<protein>
    <submittedName>
        <fullName evidence="2">Uncharacterized protein</fullName>
    </submittedName>
</protein>
<feature type="transmembrane region" description="Helical" evidence="1">
    <location>
        <begin position="49"/>
        <end position="68"/>
    </location>
</feature>
<dbReference type="AlphaFoldDB" id="A0A061SBG1"/>
<feature type="non-terminal residue" evidence="2">
    <location>
        <position position="131"/>
    </location>
</feature>
<sequence>QEAIASQAARLSADTAGLRSAMDVVLDYETRSNKLMLLMLGRSYTLEDVLFYITALCAWLFITAFPSTRSARLPGLILFAATLLVERAGISSSMAFLEVSTDGTLMLQLPPIAVLANGLLGGSAVPEQPWL</sequence>
<accession>A0A061SBG1</accession>
<gene>
    <name evidence="2" type="ORF">TSPGSL018_7563</name>
</gene>
<dbReference type="EMBL" id="GBEZ01003554">
    <property type="protein sequence ID" value="JAC81593.1"/>
    <property type="molecule type" value="Transcribed_RNA"/>
</dbReference>
<keyword evidence="1" id="KW-0812">Transmembrane</keyword>
<name>A0A061SBG1_9CHLO</name>
<feature type="non-terminal residue" evidence="2">
    <location>
        <position position="1"/>
    </location>
</feature>
<keyword evidence="1" id="KW-1133">Transmembrane helix</keyword>
<evidence type="ECO:0000313" key="2">
    <source>
        <dbReference type="EMBL" id="JAC81593.1"/>
    </source>
</evidence>
<reference evidence="2" key="1">
    <citation type="submission" date="2014-05" db="EMBL/GenBank/DDBJ databases">
        <title>The transcriptome of the halophilic microalga Tetraselmis sp. GSL018 isolated from the Great Salt Lake, Utah.</title>
        <authorList>
            <person name="Jinkerson R.E."/>
            <person name="D'Adamo S."/>
            <person name="Posewitz M.C."/>
        </authorList>
    </citation>
    <scope>NUCLEOTIDE SEQUENCE</scope>
    <source>
        <strain evidence="2">GSL018</strain>
    </source>
</reference>
<keyword evidence="1" id="KW-0472">Membrane</keyword>
<organism evidence="2">
    <name type="scientific">Tetraselmis sp. GSL018</name>
    <dbReference type="NCBI Taxonomy" id="582737"/>
    <lineage>
        <taxon>Eukaryota</taxon>
        <taxon>Viridiplantae</taxon>
        <taxon>Chlorophyta</taxon>
        <taxon>core chlorophytes</taxon>
        <taxon>Chlorodendrophyceae</taxon>
        <taxon>Chlorodendrales</taxon>
        <taxon>Chlorodendraceae</taxon>
        <taxon>Tetraselmis</taxon>
    </lineage>
</organism>
<evidence type="ECO:0000256" key="1">
    <source>
        <dbReference type="SAM" id="Phobius"/>
    </source>
</evidence>